<dbReference type="GO" id="GO:0005840">
    <property type="term" value="C:ribosome"/>
    <property type="evidence" value="ECO:0007669"/>
    <property type="project" value="UniProtKB-KW"/>
</dbReference>
<organism evidence="8 9">
    <name type="scientific">Desulfofustis limnaeus</name>
    <dbReference type="NCBI Taxonomy" id="2740163"/>
    <lineage>
        <taxon>Bacteria</taxon>
        <taxon>Pseudomonadati</taxon>
        <taxon>Thermodesulfobacteriota</taxon>
        <taxon>Desulfobulbia</taxon>
        <taxon>Desulfobulbales</taxon>
        <taxon>Desulfocapsaceae</taxon>
        <taxon>Desulfofustis</taxon>
    </lineage>
</organism>
<protein>
    <recommendedName>
        <fullName evidence="6 7">Large ribosomal subunit protein uL18</fullName>
    </recommendedName>
</protein>
<dbReference type="RefSeq" id="WP_284153243.1">
    <property type="nucleotide sequence ID" value="NZ_AP025516.1"/>
</dbReference>
<dbReference type="NCBIfam" id="TIGR00060">
    <property type="entry name" value="L18_bact"/>
    <property type="match status" value="1"/>
</dbReference>
<comment type="similarity">
    <text evidence="1 7">Belongs to the universal ribosomal protein uL18 family.</text>
</comment>
<keyword evidence="2 7" id="KW-0699">rRNA-binding</keyword>
<dbReference type="Pfam" id="PF00861">
    <property type="entry name" value="Ribosomal_L18p"/>
    <property type="match status" value="1"/>
</dbReference>
<proteinExistence type="inferred from homology"/>
<keyword evidence="4 7" id="KW-0689">Ribosomal protein</keyword>
<evidence type="ECO:0000256" key="3">
    <source>
        <dbReference type="ARBA" id="ARBA00022884"/>
    </source>
</evidence>
<dbReference type="CDD" id="cd00432">
    <property type="entry name" value="Ribosomal_L18_L5e"/>
    <property type="match status" value="1"/>
</dbReference>
<dbReference type="InterPro" id="IPR004389">
    <property type="entry name" value="Ribosomal_uL18_bac-type"/>
</dbReference>
<dbReference type="HAMAP" id="MF_01337_B">
    <property type="entry name" value="Ribosomal_uL18_B"/>
    <property type="match status" value="1"/>
</dbReference>
<dbReference type="InterPro" id="IPR005484">
    <property type="entry name" value="Ribosomal_uL18_bac/plant/anim"/>
</dbReference>
<evidence type="ECO:0000256" key="5">
    <source>
        <dbReference type="ARBA" id="ARBA00023274"/>
    </source>
</evidence>
<comment type="function">
    <text evidence="7">This is one of the proteins that bind and probably mediate the attachment of the 5S RNA into the large ribosomal subunit, where it forms part of the central protuberance.</text>
</comment>
<evidence type="ECO:0000256" key="2">
    <source>
        <dbReference type="ARBA" id="ARBA00022730"/>
    </source>
</evidence>
<evidence type="ECO:0000256" key="6">
    <source>
        <dbReference type="ARBA" id="ARBA00035197"/>
    </source>
</evidence>
<evidence type="ECO:0000313" key="9">
    <source>
        <dbReference type="Proteomes" id="UP000830055"/>
    </source>
</evidence>
<gene>
    <name evidence="7 8" type="primary">rplR</name>
    <name evidence="8" type="ORF">DPPLL_05120</name>
</gene>
<accession>A0ABM7W5F3</accession>
<dbReference type="EMBL" id="AP025516">
    <property type="protein sequence ID" value="BDD86147.1"/>
    <property type="molecule type" value="Genomic_DNA"/>
</dbReference>
<evidence type="ECO:0000313" key="8">
    <source>
        <dbReference type="EMBL" id="BDD86147.1"/>
    </source>
</evidence>
<evidence type="ECO:0000256" key="1">
    <source>
        <dbReference type="ARBA" id="ARBA00007116"/>
    </source>
</evidence>
<dbReference type="Gene3D" id="3.30.420.100">
    <property type="match status" value="1"/>
</dbReference>
<reference evidence="8 9" key="1">
    <citation type="submission" date="2022-01" db="EMBL/GenBank/DDBJ databases">
        <title>Desulfofustis limnae sp. nov., a novel mesophilic sulfate-reducing bacterium isolated from marsh soil.</title>
        <authorList>
            <person name="Watanabe M."/>
            <person name="Takahashi A."/>
            <person name="Kojima H."/>
            <person name="Fukui M."/>
        </authorList>
    </citation>
    <scope>NUCLEOTIDE SEQUENCE [LARGE SCALE GENOMIC DNA]</scope>
    <source>
        <strain evidence="8 9">PPLL</strain>
    </source>
</reference>
<evidence type="ECO:0000256" key="7">
    <source>
        <dbReference type="HAMAP-Rule" id="MF_01337"/>
    </source>
</evidence>
<name>A0ABM7W5F3_9BACT</name>
<keyword evidence="3 7" id="KW-0694">RNA-binding</keyword>
<dbReference type="SUPFAM" id="SSF53137">
    <property type="entry name" value="Translational machinery components"/>
    <property type="match status" value="1"/>
</dbReference>
<dbReference type="Proteomes" id="UP000830055">
    <property type="component" value="Chromosome"/>
</dbReference>
<dbReference type="PANTHER" id="PTHR12899">
    <property type="entry name" value="39S RIBOSOMAL PROTEIN L18, MITOCHONDRIAL"/>
    <property type="match status" value="1"/>
</dbReference>
<keyword evidence="5 7" id="KW-0687">Ribonucleoprotein</keyword>
<keyword evidence="9" id="KW-1185">Reference proteome</keyword>
<dbReference type="InterPro" id="IPR057268">
    <property type="entry name" value="Ribosomal_L18"/>
</dbReference>
<evidence type="ECO:0000256" key="4">
    <source>
        <dbReference type="ARBA" id="ARBA00022980"/>
    </source>
</evidence>
<comment type="subunit">
    <text evidence="7">Part of the 50S ribosomal subunit; part of the 5S rRNA/L5/L18/L25 subcomplex. Contacts the 5S and 23S rRNAs.</text>
</comment>
<dbReference type="PANTHER" id="PTHR12899:SF3">
    <property type="entry name" value="LARGE RIBOSOMAL SUBUNIT PROTEIN UL18M"/>
    <property type="match status" value="1"/>
</dbReference>
<sequence>MAKTNPSTVARLKRAKRIRSKVVGTSERPRLSVFKSSKHIYAQIIDDSVGSTLVSMSTVDKSFTAGDEKGKIAAAKKVGQVIAERAKAAGISKVVFDRGGYIYHGRIKALSEGAREGGLDF</sequence>